<comment type="caution">
    <text evidence="3">The sequence shown here is derived from an EMBL/GenBank/DDBJ whole genome shotgun (WGS) entry which is preliminary data.</text>
</comment>
<organism evidence="3 4">
    <name type="scientific">Solidesulfovibrio fructosivorans JJ]</name>
    <dbReference type="NCBI Taxonomy" id="596151"/>
    <lineage>
        <taxon>Bacteria</taxon>
        <taxon>Pseudomonadati</taxon>
        <taxon>Thermodesulfobacteriota</taxon>
        <taxon>Desulfovibrionia</taxon>
        <taxon>Desulfovibrionales</taxon>
        <taxon>Desulfovibrionaceae</taxon>
        <taxon>Solidesulfovibrio</taxon>
    </lineage>
</organism>
<accession>E1JTP3</accession>
<reference evidence="3 4" key="1">
    <citation type="submission" date="2010-08" db="EMBL/GenBank/DDBJ databases">
        <title>The draft genome of Desulfovibrio fructosovorans JJ.</title>
        <authorList>
            <consortium name="US DOE Joint Genome Institute (JGI-PGF)"/>
            <person name="Lucas S."/>
            <person name="Copeland A."/>
            <person name="Lapidus A."/>
            <person name="Cheng J.-F."/>
            <person name="Bruce D."/>
            <person name="Goodwin L."/>
            <person name="Pitluck S."/>
            <person name="Land M.L."/>
            <person name="Hauser L."/>
            <person name="Chang Y.-J."/>
            <person name="Jeffries C."/>
            <person name="Wall J.D."/>
            <person name="Stahl D.A."/>
            <person name="Arkin A.P."/>
            <person name="Dehal P."/>
            <person name="Stolyar S.M."/>
            <person name="Hazen T.C."/>
            <person name="Woyke T.J."/>
        </authorList>
    </citation>
    <scope>NUCLEOTIDE SEQUENCE [LARGE SCALE GENOMIC DNA]</scope>
    <source>
        <strain evidence="3 4">JJ</strain>
    </source>
</reference>
<dbReference type="Proteomes" id="UP000006250">
    <property type="component" value="Unassembled WGS sequence"/>
</dbReference>
<evidence type="ECO:0000256" key="1">
    <source>
        <dbReference type="SAM" id="Phobius"/>
    </source>
</evidence>
<name>E1JTP3_SOLFR</name>
<protein>
    <recommendedName>
        <fullName evidence="2">Putative Flp pilus-assembly TadG-like N-terminal domain-containing protein</fullName>
    </recommendedName>
</protein>
<proteinExistence type="predicted"/>
<feature type="transmembrane region" description="Helical" evidence="1">
    <location>
        <begin position="12"/>
        <end position="36"/>
    </location>
</feature>
<dbReference type="OrthoDB" id="5447051at2"/>
<dbReference type="eggNOG" id="COG4961">
    <property type="taxonomic scope" value="Bacteria"/>
</dbReference>
<gene>
    <name evidence="3" type="ORF">DesfrDRAFT_0992</name>
</gene>
<dbReference type="EMBL" id="AECZ01000005">
    <property type="protein sequence ID" value="EFL52172.1"/>
    <property type="molecule type" value="Genomic_DNA"/>
</dbReference>
<evidence type="ECO:0000313" key="4">
    <source>
        <dbReference type="Proteomes" id="UP000006250"/>
    </source>
</evidence>
<dbReference type="AlphaFoldDB" id="E1JTP3"/>
<dbReference type="STRING" id="596151.DesfrDRAFT_0992"/>
<dbReference type="InterPro" id="IPR028087">
    <property type="entry name" value="Tad_N"/>
</dbReference>
<feature type="domain" description="Putative Flp pilus-assembly TadG-like N-terminal" evidence="2">
    <location>
        <begin position="15"/>
        <end position="61"/>
    </location>
</feature>
<keyword evidence="1" id="KW-0472">Membrane</keyword>
<keyword evidence="1" id="KW-1133">Transmembrane helix</keyword>
<dbReference type="Pfam" id="PF13400">
    <property type="entry name" value="Tad"/>
    <property type="match status" value="1"/>
</dbReference>
<evidence type="ECO:0000259" key="2">
    <source>
        <dbReference type="Pfam" id="PF13400"/>
    </source>
</evidence>
<evidence type="ECO:0000313" key="3">
    <source>
        <dbReference type="EMBL" id="EFL52172.1"/>
    </source>
</evidence>
<dbReference type="RefSeq" id="WP_005991677.1">
    <property type="nucleotide sequence ID" value="NZ_AECZ01000005.1"/>
</dbReference>
<keyword evidence="1" id="KW-0812">Transmembrane</keyword>
<keyword evidence="4" id="KW-1185">Reference proteome</keyword>
<sequence length="382" mass="40746" precursor="true">MIRFTETRRPPAQAGSVAVIVALSMIVLAGFATLAVDYGFLEYKRSQLQNAADAAALAGASVLVQYGANQEAVTDTAVLYGQANLNDSDSKEMAIRNSDVTYPDAVSVRATVGRTQERGNPVEMFLGRILGWNTQDIAATGVAALFCSKSSKCLKPWSPPAKFTWKDDCDADKKYYNNNQLDAGSVCEMNSVEVQGYDNNDVGTPIILKFGDPSGTVTPGHYQPVDYPPASSGTPMTGGDAYRDNIAGCTGSNDGIVNTGDELQVEPGDMVGPTKQGLKELLDQDPGASWDSATNSIVDSAYSDPLSSPRVALVPFYDPRYPQTSGRNTLRVYQLGAVFIEQIDGNGNVTGRFVKSMAVDPVRQTGCDPADTYALYGASLTH</sequence>